<evidence type="ECO:0000256" key="7">
    <source>
        <dbReference type="ARBA" id="ARBA00023012"/>
    </source>
</evidence>
<evidence type="ECO:0000259" key="10">
    <source>
        <dbReference type="PROSITE" id="PS50112"/>
    </source>
</evidence>
<dbReference type="InterPro" id="IPR005467">
    <property type="entry name" value="His_kinase_dom"/>
</dbReference>
<protein>
    <recommendedName>
        <fullName evidence="3">histidine kinase</fullName>
        <ecNumber evidence="3">2.7.13.3</ecNumber>
    </recommendedName>
</protein>
<dbReference type="InterPro" id="IPR000700">
    <property type="entry name" value="PAS-assoc_C"/>
</dbReference>
<evidence type="ECO:0000256" key="8">
    <source>
        <dbReference type="SAM" id="Phobius"/>
    </source>
</evidence>
<dbReference type="CDD" id="cd00130">
    <property type="entry name" value="PAS"/>
    <property type="match status" value="1"/>
</dbReference>
<evidence type="ECO:0000313" key="13">
    <source>
        <dbReference type="Proteomes" id="UP001501495"/>
    </source>
</evidence>
<dbReference type="InterPro" id="IPR004358">
    <property type="entry name" value="Sig_transdc_His_kin-like_C"/>
</dbReference>
<evidence type="ECO:0000256" key="2">
    <source>
        <dbReference type="ARBA" id="ARBA00004236"/>
    </source>
</evidence>
<keyword evidence="6" id="KW-0418">Kinase</keyword>
<evidence type="ECO:0000256" key="3">
    <source>
        <dbReference type="ARBA" id="ARBA00012438"/>
    </source>
</evidence>
<keyword evidence="8" id="KW-0812">Transmembrane</keyword>
<dbReference type="EC" id="2.7.13.3" evidence="3"/>
<dbReference type="Proteomes" id="UP001501495">
    <property type="component" value="Unassembled WGS sequence"/>
</dbReference>
<dbReference type="Gene3D" id="3.30.565.10">
    <property type="entry name" value="Histidine kinase-like ATPase, C-terminal domain"/>
    <property type="match status" value="1"/>
</dbReference>
<name>A0ABP7XIH5_9ACTN</name>
<feature type="transmembrane region" description="Helical" evidence="8">
    <location>
        <begin position="87"/>
        <end position="109"/>
    </location>
</feature>
<accession>A0ABP7XIH5</accession>
<keyword evidence="8" id="KW-0472">Membrane</keyword>
<dbReference type="Pfam" id="PF02518">
    <property type="entry name" value="HATPase_c"/>
    <property type="match status" value="1"/>
</dbReference>
<dbReference type="Gene3D" id="3.30.450.20">
    <property type="entry name" value="PAS domain"/>
    <property type="match status" value="1"/>
</dbReference>
<dbReference type="PRINTS" id="PR00344">
    <property type="entry name" value="BCTRLSENSOR"/>
</dbReference>
<keyword evidence="13" id="KW-1185">Reference proteome</keyword>
<evidence type="ECO:0000256" key="1">
    <source>
        <dbReference type="ARBA" id="ARBA00000085"/>
    </source>
</evidence>
<dbReference type="SUPFAM" id="SSF55785">
    <property type="entry name" value="PYP-like sensor domain (PAS domain)"/>
    <property type="match status" value="1"/>
</dbReference>
<evidence type="ECO:0000256" key="6">
    <source>
        <dbReference type="ARBA" id="ARBA00022777"/>
    </source>
</evidence>
<feature type="transmembrane region" description="Helical" evidence="8">
    <location>
        <begin position="62"/>
        <end position="81"/>
    </location>
</feature>
<dbReference type="Pfam" id="PF00512">
    <property type="entry name" value="HisKA"/>
    <property type="match status" value="1"/>
</dbReference>
<feature type="transmembrane region" description="Helical" evidence="8">
    <location>
        <begin position="231"/>
        <end position="248"/>
    </location>
</feature>
<feature type="domain" description="PAS" evidence="10">
    <location>
        <begin position="302"/>
        <end position="355"/>
    </location>
</feature>
<keyword evidence="4" id="KW-0597">Phosphoprotein</keyword>
<proteinExistence type="predicted"/>
<evidence type="ECO:0000313" key="12">
    <source>
        <dbReference type="EMBL" id="GAA4117584.1"/>
    </source>
</evidence>
<feature type="transmembrane region" description="Helical" evidence="8">
    <location>
        <begin position="121"/>
        <end position="141"/>
    </location>
</feature>
<dbReference type="PANTHER" id="PTHR43711">
    <property type="entry name" value="TWO-COMPONENT HISTIDINE KINASE"/>
    <property type="match status" value="1"/>
</dbReference>
<evidence type="ECO:0000259" key="9">
    <source>
        <dbReference type="PROSITE" id="PS50109"/>
    </source>
</evidence>
<dbReference type="PANTHER" id="PTHR43711:SF1">
    <property type="entry name" value="HISTIDINE KINASE 1"/>
    <property type="match status" value="1"/>
</dbReference>
<dbReference type="InterPro" id="IPR050736">
    <property type="entry name" value="Sensor_HK_Regulatory"/>
</dbReference>
<feature type="domain" description="Histidine kinase" evidence="9">
    <location>
        <begin position="455"/>
        <end position="683"/>
    </location>
</feature>
<evidence type="ECO:0000259" key="11">
    <source>
        <dbReference type="PROSITE" id="PS50113"/>
    </source>
</evidence>
<dbReference type="InterPro" id="IPR036890">
    <property type="entry name" value="HATPase_C_sf"/>
</dbReference>
<dbReference type="PROSITE" id="PS50113">
    <property type="entry name" value="PAC"/>
    <property type="match status" value="1"/>
</dbReference>
<dbReference type="InterPro" id="IPR036097">
    <property type="entry name" value="HisK_dim/P_sf"/>
</dbReference>
<feature type="transmembrane region" description="Helical" evidence="8">
    <location>
        <begin position="208"/>
        <end position="224"/>
    </location>
</feature>
<evidence type="ECO:0000256" key="4">
    <source>
        <dbReference type="ARBA" id="ARBA00022553"/>
    </source>
</evidence>
<dbReference type="Gene3D" id="1.10.287.130">
    <property type="match status" value="1"/>
</dbReference>
<dbReference type="NCBIfam" id="TIGR00229">
    <property type="entry name" value="sensory_box"/>
    <property type="match status" value="1"/>
</dbReference>
<dbReference type="RefSeq" id="WP_344733037.1">
    <property type="nucleotide sequence ID" value="NZ_BAAAZH010000012.1"/>
</dbReference>
<sequence length="683" mass="71345">MRPAWIRPIAERRALALSALALVCLVVGWTATRAAPANGHAIGLWPVGLATVGLIGVPRRLLAPAAVVLAAIAATSIAGGGRPVGVAVGYGLGVAADCVVVALLLTGAGRRSWRLRTDEDLARYLLAALAGGLVGGSAGALTSLVTGFGTPVIVALALGSSQLASQLVLPPLFADLPEHGAIAGPVERGLQWAFVLVVTPLVFLPRDLPSLTFLAIPVLAWGALRIRPREALAQLLAVLAFAVVTTSSDLGPYAAAPRDLGLATDVRGILLAAYAASCSLLVIPLLIRVGQHIEARRHAASERDTLDRIVRSTHGVAIIGTGPDGRITLFNPGAERLLGYTAAEVLGQRTEPLHPASEVGRLAEQLGVEADFSVVAARLMHPDMAGTEIDFVRRDGEVRTHSMTLSRVVDDRGLVVGHLSTSEDITERVRTQQALEEALERMREVDAVKDAFVSSVSHELRTPITSILGYLEMLTDGSFGPMLPDQEKAVGRIAGNSRRLLSLIDDLLVLSRLQGMGDLLAEPPPEVAPVEVGGPVATGCAVVAPAAEHAGIDLAVDLPAEAARVRVPPDLVERVVINLVGNAVKFTPSGGRVRVRVAPASSEDGVPGVRLEVEDTGIGIPADEVGLLFTRFFRSSLAQRQAIPGSGLGLSIIQGVLDRSGGRISVRSQVGEGSVFSVWWPAA</sequence>
<keyword evidence="7" id="KW-0902">Two-component regulatory system</keyword>
<dbReference type="SMART" id="SM00388">
    <property type="entry name" value="HisKA"/>
    <property type="match status" value="1"/>
</dbReference>
<dbReference type="Pfam" id="PF08448">
    <property type="entry name" value="PAS_4"/>
    <property type="match status" value="1"/>
</dbReference>
<feature type="transmembrane region" description="Helical" evidence="8">
    <location>
        <begin position="268"/>
        <end position="287"/>
    </location>
</feature>
<evidence type="ECO:0000256" key="5">
    <source>
        <dbReference type="ARBA" id="ARBA00022679"/>
    </source>
</evidence>
<dbReference type="SUPFAM" id="SSF47384">
    <property type="entry name" value="Homodimeric domain of signal transducing histidine kinase"/>
    <property type="match status" value="1"/>
</dbReference>
<comment type="catalytic activity">
    <reaction evidence="1">
        <text>ATP + protein L-histidine = ADP + protein N-phospho-L-histidine.</text>
        <dbReference type="EC" id="2.7.13.3"/>
    </reaction>
</comment>
<dbReference type="CDD" id="cd00082">
    <property type="entry name" value="HisKA"/>
    <property type="match status" value="1"/>
</dbReference>
<dbReference type="SMART" id="SM00091">
    <property type="entry name" value="PAS"/>
    <property type="match status" value="1"/>
</dbReference>
<dbReference type="InterPro" id="IPR013656">
    <property type="entry name" value="PAS_4"/>
</dbReference>
<keyword evidence="8" id="KW-1133">Transmembrane helix</keyword>
<dbReference type="SMART" id="SM00387">
    <property type="entry name" value="HATPase_c"/>
    <property type="match status" value="1"/>
</dbReference>
<comment type="subcellular location">
    <subcellularLocation>
        <location evidence="2">Cell membrane</location>
    </subcellularLocation>
</comment>
<gene>
    <name evidence="12" type="ORF">GCM10022215_18400</name>
</gene>
<reference evidence="13" key="1">
    <citation type="journal article" date="2019" name="Int. J. Syst. Evol. Microbiol.">
        <title>The Global Catalogue of Microorganisms (GCM) 10K type strain sequencing project: providing services to taxonomists for standard genome sequencing and annotation.</title>
        <authorList>
            <consortium name="The Broad Institute Genomics Platform"/>
            <consortium name="The Broad Institute Genome Sequencing Center for Infectious Disease"/>
            <person name="Wu L."/>
            <person name="Ma J."/>
        </authorList>
    </citation>
    <scope>NUCLEOTIDE SEQUENCE [LARGE SCALE GENOMIC DNA]</scope>
    <source>
        <strain evidence="13">JCM 16703</strain>
    </source>
</reference>
<keyword evidence="5" id="KW-0808">Transferase</keyword>
<comment type="caution">
    <text evidence="12">The sequence shown here is derived from an EMBL/GenBank/DDBJ whole genome shotgun (WGS) entry which is preliminary data.</text>
</comment>
<dbReference type="InterPro" id="IPR035965">
    <property type="entry name" value="PAS-like_dom_sf"/>
</dbReference>
<dbReference type="InterPro" id="IPR000014">
    <property type="entry name" value="PAS"/>
</dbReference>
<dbReference type="SUPFAM" id="SSF55874">
    <property type="entry name" value="ATPase domain of HSP90 chaperone/DNA topoisomerase II/histidine kinase"/>
    <property type="match status" value="1"/>
</dbReference>
<organism evidence="12 13">
    <name type="scientific">Nocardioides fonticola</name>
    <dbReference type="NCBI Taxonomy" id="450363"/>
    <lineage>
        <taxon>Bacteria</taxon>
        <taxon>Bacillati</taxon>
        <taxon>Actinomycetota</taxon>
        <taxon>Actinomycetes</taxon>
        <taxon>Propionibacteriales</taxon>
        <taxon>Nocardioidaceae</taxon>
        <taxon>Nocardioides</taxon>
    </lineage>
</organism>
<dbReference type="InterPro" id="IPR003661">
    <property type="entry name" value="HisK_dim/P_dom"/>
</dbReference>
<dbReference type="PROSITE" id="PS50109">
    <property type="entry name" value="HIS_KIN"/>
    <property type="match status" value="1"/>
</dbReference>
<dbReference type="InterPro" id="IPR003594">
    <property type="entry name" value="HATPase_dom"/>
</dbReference>
<feature type="domain" description="PAC" evidence="11">
    <location>
        <begin position="385"/>
        <end position="437"/>
    </location>
</feature>
<feature type="transmembrane region" description="Helical" evidence="8">
    <location>
        <begin position="40"/>
        <end position="57"/>
    </location>
</feature>
<dbReference type="PROSITE" id="PS50112">
    <property type="entry name" value="PAS"/>
    <property type="match status" value="1"/>
</dbReference>
<dbReference type="EMBL" id="BAAAZH010000012">
    <property type="protein sequence ID" value="GAA4117584.1"/>
    <property type="molecule type" value="Genomic_DNA"/>
</dbReference>